<reference evidence="2" key="1">
    <citation type="journal article" date="2019" name="Int. J. Syst. Evol. Microbiol.">
        <title>The Global Catalogue of Microorganisms (GCM) 10K type strain sequencing project: providing services to taxonomists for standard genome sequencing and annotation.</title>
        <authorList>
            <consortium name="The Broad Institute Genomics Platform"/>
            <consortium name="The Broad Institute Genome Sequencing Center for Infectious Disease"/>
            <person name="Wu L."/>
            <person name="Ma J."/>
        </authorList>
    </citation>
    <scope>NUCLEOTIDE SEQUENCE [LARGE SCALE GENOMIC DNA]</scope>
    <source>
        <strain evidence="2">JCM 17695</strain>
    </source>
</reference>
<evidence type="ECO:0000313" key="2">
    <source>
        <dbReference type="Proteomes" id="UP001596512"/>
    </source>
</evidence>
<comment type="caution">
    <text evidence="1">The sequence shown here is derived from an EMBL/GenBank/DDBJ whole genome shotgun (WGS) entry which is preliminary data.</text>
</comment>
<keyword evidence="2" id="KW-1185">Reference proteome</keyword>
<sequence length="148" mass="16029">MSITYKLELGAPVRPAAVVSALVASASGAVESHEGTKGSLRGGGWFDVDAADYDPPNAVEERFGFAPTIEVYFGLSKAGDFEAQETDVFRLVLGLLSAIPGDALLHFEHDEVWLLRGGGRVTVNDALWKPQQLALLQQPYDRDHLSFD</sequence>
<evidence type="ECO:0000313" key="1">
    <source>
        <dbReference type="EMBL" id="MFC7614742.1"/>
    </source>
</evidence>
<dbReference type="NCBIfam" id="NF040657">
    <property type="entry name" value="immun_SitI3"/>
    <property type="match status" value="1"/>
</dbReference>
<proteinExistence type="predicted"/>
<dbReference type="Proteomes" id="UP001596512">
    <property type="component" value="Unassembled WGS sequence"/>
</dbReference>
<dbReference type="InterPro" id="IPR049799">
    <property type="entry name" value="SitI3-like"/>
</dbReference>
<name>A0ABW2TLU6_9PSEU</name>
<protein>
    <submittedName>
        <fullName evidence="1">SitI3 family protein</fullName>
    </submittedName>
</protein>
<organism evidence="1 2">
    <name type="scientific">Actinokineospora soli</name>
    <dbReference type="NCBI Taxonomy" id="1048753"/>
    <lineage>
        <taxon>Bacteria</taxon>
        <taxon>Bacillati</taxon>
        <taxon>Actinomycetota</taxon>
        <taxon>Actinomycetes</taxon>
        <taxon>Pseudonocardiales</taxon>
        <taxon>Pseudonocardiaceae</taxon>
        <taxon>Actinokineospora</taxon>
    </lineage>
</organism>
<gene>
    <name evidence="1" type="ORF">ACFQV2_15635</name>
</gene>
<dbReference type="EMBL" id="JBHTEY010000004">
    <property type="protein sequence ID" value="MFC7614742.1"/>
    <property type="molecule type" value="Genomic_DNA"/>
</dbReference>
<accession>A0ABW2TLU6</accession>